<sequence>MSAAGQIPVNAGGPVPGGTVSSLPQGSQMTRQARRLYVGNIPFGISEVQLQLFVGHGLVSSCSSLMIEFFNAKMQEAKLNTAPGNPVIAAQINLEQNFAFIEGQSLKIRRPKDYQPIPGMSETATIHVPGVVSTVVPDSPHKIFIGGLPNYLNEDQVKELLASFGELKAFNLVKDSATGLSKGYAFCEYVDLTITDVAITGLNGMQLGEKKLIVQRASVGAKTNMNNPAAMNMIPAQMQIPGLDMTANLHSVATEVLCLMNMVEVEELMDDEEYEEIYEDVRAECSKYGTVVALEIPRPVEDFEPPGCGKIYVEFGSADDSKNAAQALAGRKFANRVVRIIRSFETAARLFTTQLVTGDVGNDGGCVGANRIWVRLNNVHEFLVVTIYDVHSLDVLQLVAVVKHSIVWGITSSLPATKLLSLKSFFTQASLEKCSTEPKKNQTYAWQWLGIEPQLSASKKSLLLIYIEILLDTLKLFTSISMNHFGEYRIHYYLGEVFHDLRIPEISDLYVQLCNQPVVPIVWRKSQFQLFSSFQQKIAGQPAPFYQHADLP</sequence>
<dbReference type="PANTHER" id="PTHR23139">
    <property type="entry name" value="RNA-BINDING PROTEIN"/>
    <property type="match status" value="1"/>
</dbReference>
<reference evidence="11" key="1">
    <citation type="journal article" date="2023" name="G3 (Bethesda)">
        <title>Whole genome assembly and annotation of the endangered Caribbean coral Acropora cervicornis.</title>
        <authorList>
            <person name="Selwyn J.D."/>
            <person name="Vollmer S.V."/>
        </authorList>
    </citation>
    <scope>NUCLEOTIDE SEQUENCE</scope>
    <source>
        <strain evidence="11">K2</strain>
    </source>
</reference>
<evidence type="ECO:0000256" key="5">
    <source>
        <dbReference type="ARBA" id="ARBA00023187"/>
    </source>
</evidence>
<evidence type="ECO:0000256" key="8">
    <source>
        <dbReference type="PROSITE-ProRule" id="PRU00176"/>
    </source>
</evidence>
<comment type="caution">
    <text evidence="11">The sequence shown here is derived from an EMBL/GenBank/DDBJ whole genome shotgun (WGS) entry which is preliminary data.</text>
</comment>
<comment type="subcellular location">
    <subcellularLocation>
        <location evidence="1">Nucleus</location>
    </subcellularLocation>
</comment>
<dbReference type="GO" id="GO:0003723">
    <property type="term" value="F:RNA binding"/>
    <property type="evidence" value="ECO:0007669"/>
    <property type="project" value="UniProtKB-UniRule"/>
</dbReference>
<evidence type="ECO:0000256" key="6">
    <source>
        <dbReference type="ARBA" id="ARBA00023242"/>
    </source>
</evidence>
<name>A0AAD9R2S4_ACRCE</name>
<dbReference type="Proteomes" id="UP001249851">
    <property type="component" value="Unassembled WGS sequence"/>
</dbReference>
<evidence type="ECO:0000259" key="10">
    <source>
        <dbReference type="PROSITE" id="PS50102"/>
    </source>
</evidence>
<dbReference type="CDD" id="cd12231">
    <property type="entry name" value="RRM2_U2AF65"/>
    <property type="match status" value="1"/>
</dbReference>
<evidence type="ECO:0000313" key="11">
    <source>
        <dbReference type="EMBL" id="KAK2572053.1"/>
    </source>
</evidence>
<evidence type="ECO:0000256" key="4">
    <source>
        <dbReference type="ARBA" id="ARBA00022884"/>
    </source>
</evidence>
<evidence type="ECO:0000256" key="7">
    <source>
        <dbReference type="ARBA" id="ARBA00030821"/>
    </source>
</evidence>
<accession>A0AAD9R2S4</accession>
<keyword evidence="5" id="KW-0508">mRNA splicing</keyword>
<feature type="region of interest" description="Disordered" evidence="9">
    <location>
        <begin position="1"/>
        <end position="26"/>
    </location>
</feature>
<dbReference type="InterPro" id="IPR000504">
    <property type="entry name" value="RRM_dom"/>
</dbReference>
<dbReference type="PROSITE" id="PS50102">
    <property type="entry name" value="RRM"/>
    <property type="match status" value="2"/>
</dbReference>
<dbReference type="AlphaFoldDB" id="A0AAD9R2S4"/>
<dbReference type="GO" id="GO:0008380">
    <property type="term" value="P:RNA splicing"/>
    <property type="evidence" value="ECO:0007669"/>
    <property type="project" value="UniProtKB-KW"/>
</dbReference>
<dbReference type="FunFam" id="3.30.70.330:FF:000097">
    <property type="entry name" value="U2 snRNP auxiliary factor large subunit"/>
    <property type="match status" value="1"/>
</dbReference>
<dbReference type="GO" id="GO:0006397">
    <property type="term" value="P:mRNA processing"/>
    <property type="evidence" value="ECO:0007669"/>
    <property type="project" value="UniProtKB-KW"/>
</dbReference>
<keyword evidence="2" id="KW-0507">mRNA processing</keyword>
<feature type="domain" description="RRM" evidence="10">
    <location>
        <begin position="141"/>
        <end position="219"/>
    </location>
</feature>
<keyword evidence="3" id="KW-0677">Repeat</keyword>
<dbReference type="SMART" id="SM00360">
    <property type="entry name" value="RRM"/>
    <property type="match status" value="2"/>
</dbReference>
<keyword evidence="12" id="KW-1185">Reference proteome</keyword>
<dbReference type="CDD" id="cd12232">
    <property type="entry name" value="RRM3_U2AF65"/>
    <property type="match status" value="1"/>
</dbReference>
<reference evidence="11" key="2">
    <citation type="journal article" date="2023" name="Science">
        <title>Genomic signatures of disease resistance in endangered staghorn corals.</title>
        <authorList>
            <person name="Vollmer S.V."/>
            <person name="Selwyn J.D."/>
            <person name="Despard B.A."/>
            <person name="Roesel C.L."/>
        </authorList>
    </citation>
    <scope>NUCLEOTIDE SEQUENCE</scope>
    <source>
        <strain evidence="11">K2</strain>
    </source>
</reference>
<feature type="domain" description="RRM" evidence="10">
    <location>
        <begin position="255"/>
        <end position="345"/>
    </location>
</feature>
<organism evidence="11 12">
    <name type="scientific">Acropora cervicornis</name>
    <name type="common">Staghorn coral</name>
    <dbReference type="NCBI Taxonomy" id="6130"/>
    <lineage>
        <taxon>Eukaryota</taxon>
        <taxon>Metazoa</taxon>
        <taxon>Cnidaria</taxon>
        <taxon>Anthozoa</taxon>
        <taxon>Hexacorallia</taxon>
        <taxon>Scleractinia</taxon>
        <taxon>Astrocoeniina</taxon>
        <taxon>Acroporidae</taxon>
        <taxon>Acropora</taxon>
    </lineage>
</organism>
<gene>
    <name evidence="11" type="ORF">P5673_003487</name>
</gene>
<dbReference type="SUPFAM" id="SSF54928">
    <property type="entry name" value="RNA-binding domain, RBD"/>
    <property type="match status" value="1"/>
</dbReference>
<dbReference type="EMBL" id="JARQWQ010000005">
    <property type="protein sequence ID" value="KAK2572053.1"/>
    <property type="molecule type" value="Genomic_DNA"/>
</dbReference>
<dbReference type="FunFam" id="3.30.70.330:FF:000074">
    <property type="entry name" value="U2 snRNP auxiliary factor large subunit"/>
    <property type="match status" value="1"/>
</dbReference>
<dbReference type="InterPro" id="IPR012677">
    <property type="entry name" value="Nucleotide-bd_a/b_plait_sf"/>
</dbReference>
<evidence type="ECO:0000256" key="3">
    <source>
        <dbReference type="ARBA" id="ARBA00022737"/>
    </source>
</evidence>
<dbReference type="Gene3D" id="3.30.70.330">
    <property type="match status" value="3"/>
</dbReference>
<dbReference type="Pfam" id="PF00076">
    <property type="entry name" value="RRM_1"/>
    <property type="match status" value="1"/>
</dbReference>
<keyword evidence="6" id="KW-0539">Nucleus</keyword>
<dbReference type="GO" id="GO:0005634">
    <property type="term" value="C:nucleus"/>
    <property type="evidence" value="ECO:0007669"/>
    <property type="project" value="UniProtKB-SubCell"/>
</dbReference>
<keyword evidence="4 8" id="KW-0694">RNA-binding</keyword>
<evidence type="ECO:0000256" key="2">
    <source>
        <dbReference type="ARBA" id="ARBA00022664"/>
    </source>
</evidence>
<evidence type="ECO:0000256" key="9">
    <source>
        <dbReference type="SAM" id="MobiDB-lite"/>
    </source>
</evidence>
<evidence type="ECO:0000256" key="1">
    <source>
        <dbReference type="ARBA" id="ARBA00004123"/>
    </source>
</evidence>
<dbReference type="InterPro" id="IPR035979">
    <property type="entry name" value="RBD_domain_sf"/>
</dbReference>
<evidence type="ECO:0000313" key="12">
    <source>
        <dbReference type="Proteomes" id="UP001249851"/>
    </source>
</evidence>
<proteinExistence type="predicted"/>
<protein>
    <recommendedName>
        <fullName evidence="7">U2 snRNP auxiliary factor large subunit</fullName>
    </recommendedName>
</protein>